<dbReference type="NCBIfam" id="TIGR00516">
    <property type="entry name" value="acpS"/>
    <property type="match status" value="1"/>
</dbReference>
<evidence type="ECO:0000313" key="10">
    <source>
        <dbReference type="EMBL" id="AKJ95828.1"/>
    </source>
</evidence>
<keyword evidence="4 8" id="KW-0276">Fatty acid metabolism</keyword>
<dbReference type="EMBL" id="CP011367">
    <property type="protein sequence ID" value="AKJ95828.1"/>
    <property type="molecule type" value="Genomic_DNA"/>
</dbReference>
<comment type="subcellular location">
    <subcellularLocation>
        <location evidence="8">Cytoplasm</location>
    </subcellularLocation>
</comment>
<evidence type="ECO:0000313" key="11">
    <source>
        <dbReference type="Proteomes" id="UP000064201"/>
    </source>
</evidence>
<comment type="function">
    <text evidence="8">Transfers the 4'-phosphopantetheine moiety from coenzyme A to a Ser of acyl-carrier-protein.</text>
</comment>
<dbReference type="GO" id="GO:0006633">
    <property type="term" value="P:fatty acid biosynthetic process"/>
    <property type="evidence" value="ECO:0007669"/>
    <property type="project" value="UniProtKB-UniRule"/>
</dbReference>
<keyword evidence="5 8" id="KW-0460">Magnesium</keyword>
<keyword evidence="7 8" id="KW-0275">Fatty acid biosynthesis</keyword>
<dbReference type="STRING" id="106634.TVD_10905"/>
<dbReference type="KEGG" id="tvr:TVD_10905"/>
<evidence type="ECO:0000256" key="8">
    <source>
        <dbReference type="HAMAP-Rule" id="MF_00101"/>
    </source>
</evidence>
<keyword evidence="1 8" id="KW-0444">Lipid biosynthesis</keyword>
<evidence type="ECO:0000256" key="3">
    <source>
        <dbReference type="ARBA" id="ARBA00022723"/>
    </source>
</evidence>
<dbReference type="NCBIfam" id="TIGR00556">
    <property type="entry name" value="pantethn_trn"/>
    <property type="match status" value="1"/>
</dbReference>
<evidence type="ECO:0000256" key="6">
    <source>
        <dbReference type="ARBA" id="ARBA00023098"/>
    </source>
</evidence>
<keyword evidence="8" id="KW-0963">Cytoplasm</keyword>
<dbReference type="InterPro" id="IPR002582">
    <property type="entry name" value="ACPS"/>
</dbReference>
<dbReference type="RefSeq" id="WP_047251601.1">
    <property type="nucleotide sequence ID" value="NZ_CP011367.1"/>
</dbReference>
<reference evidence="10 11" key="1">
    <citation type="submission" date="2015-04" db="EMBL/GenBank/DDBJ databases">
        <title>Complete Sequence for the Genome of the Thioalkalivibrio versutus D301.</title>
        <authorList>
            <person name="Mu T."/>
            <person name="Zhou J."/>
            <person name="Xu X."/>
        </authorList>
    </citation>
    <scope>NUCLEOTIDE SEQUENCE [LARGE SCALE GENOMIC DNA]</scope>
    <source>
        <strain evidence="10 11">D301</strain>
    </source>
</reference>
<name>A0A0G3G3N5_9GAMM</name>
<evidence type="ECO:0000256" key="4">
    <source>
        <dbReference type="ARBA" id="ARBA00022832"/>
    </source>
</evidence>
<keyword evidence="11" id="KW-1185">Reference proteome</keyword>
<organism evidence="10 11">
    <name type="scientific">Thioalkalivibrio versutus</name>
    <dbReference type="NCBI Taxonomy" id="106634"/>
    <lineage>
        <taxon>Bacteria</taxon>
        <taxon>Pseudomonadati</taxon>
        <taxon>Pseudomonadota</taxon>
        <taxon>Gammaproteobacteria</taxon>
        <taxon>Chromatiales</taxon>
        <taxon>Ectothiorhodospiraceae</taxon>
        <taxon>Thioalkalivibrio</taxon>
    </lineage>
</organism>
<dbReference type="SUPFAM" id="SSF56214">
    <property type="entry name" value="4'-phosphopantetheinyl transferase"/>
    <property type="match status" value="1"/>
</dbReference>
<comment type="similarity">
    <text evidence="8">Belongs to the P-Pant transferase superfamily. AcpS family.</text>
</comment>
<proteinExistence type="inferred from homology"/>
<dbReference type="Gene3D" id="3.90.470.20">
    <property type="entry name" value="4'-phosphopantetheinyl transferase domain"/>
    <property type="match status" value="1"/>
</dbReference>
<keyword evidence="3 8" id="KW-0479">Metal-binding</keyword>
<evidence type="ECO:0000256" key="1">
    <source>
        <dbReference type="ARBA" id="ARBA00022516"/>
    </source>
</evidence>
<gene>
    <name evidence="8" type="primary">acpS</name>
    <name evidence="10" type="ORF">TVD_10905</name>
</gene>
<feature type="binding site" evidence="8">
    <location>
        <position position="56"/>
    </location>
    <ligand>
        <name>Mg(2+)</name>
        <dbReference type="ChEBI" id="CHEBI:18420"/>
    </ligand>
</feature>
<keyword evidence="2 8" id="KW-0808">Transferase</keyword>
<evidence type="ECO:0000259" key="9">
    <source>
        <dbReference type="Pfam" id="PF01648"/>
    </source>
</evidence>
<keyword evidence="6 8" id="KW-0443">Lipid metabolism</keyword>
<comment type="cofactor">
    <cofactor evidence="8">
        <name>Mg(2+)</name>
        <dbReference type="ChEBI" id="CHEBI:18420"/>
    </cofactor>
</comment>
<dbReference type="PATRIC" id="fig|106634.4.peg.2222"/>
<dbReference type="GO" id="GO:0005737">
    <property type="term" value="C:cytoplasm"/>
    <property type="evidence" value="ECO:0007669"/>
    <property type="project" value="UniProtKB-SubCell"/>
</dbReference>
<dbReference type="GO" id="GO:0008897">
    <property type="term" value="F:holo-[acyl-carrier-protein] synthase activity"/>
    <property type="evidence" value="ECO:0007669"/>
    <property type="project" value="UniProtKB-UniRule"/>
</dbReference>
<feature type="domain" description="4'-phosphopantetheinyl transferase" evidence="9">
    <location>
        <begin position="4"/>
        <end position="116"/>
    </location>
</feature>
<feature type="binding site" evidence="8">
    <location>
        <position position="8"/>
    </location>
    <ligand>
        <name>Mg(2+)</name>
        <dbReference type="ChEBI" id="CHEBI:18420"/>
    </ligand>
</feature>
<dbReference type="InterPro" id="IPR037143">
    <property type="entry name" value="4-PPantetheinyl_Trfase_dom_sf"/>
</dbReference>
<evidence type="ECO:0000256" key="2">
    <source>
        <dbReference type="ARBA" id="ARBA00022679"/>
    </source>
</evidence>
<dbReference type="EC" id="2.7.8.7" evidence="8"/>
<dbReference type="InterPro" id="IPR004568">
    <property type="entry name" value="Ppantetheine-prot_Trfase_dom"/>
</dbReference>
<accession>A0A0G3G3N5</accession>
<dbReference type="InterPro" id="IPR008278">
    <property type="entry name" value="4-PPantetheinyl_Trfase_dom"/>
</dbReference>
<sequence>MILGIGTDLVQVARMQGMWERHGARLAERILHPLERADLPPEHPAGFLARRFAAKEALSKALGCGIGADMALAEAGVTHDARGRPEFVLEGRARATAERLGAGTIHLSISDERDYAQAFVVIEAEPAGMRTE</sequence>
<dbReference type="Proteomes" id="UP000064201">
    <property type="component" value="Chromosome"/>
</dbReference>
<evidence type="ECO:0000256" key="5">
    <source>
        <dbReference type="ARBA" id="ARBA00022842"/>
    </source>
</evidence>
<evidence type="ECO:0000256" key="7">
    <source>
        <dbReference type="ARBA" id="ARBA00023160"/>
    </source>
</evidence>
<dbReference type="Pfam" id="PF01648">
    <property type="entry name" value="ACPS"/>
    <property type="match status" value="1"/>
</dbReference>
<dbReference type="HAMAP" id="MF_00101">
    <property type="entry name" value="AcpS"/>
    <property type="match status" value="1"/>
</dbReference>
<dbReference type="AlphaFoldDB" id="A0A0G3G3N5"/>
<protein>
    <recommendedName>
        <fullName evidence="8">Holo-[acyl-carrier-protein] synthase</fullName>
        <shortName evidence="8">Holo-ACP synthase</shortName>
        <ecNumber evidence="8">2.7.8.7</ecNumber>
    </recommendedName>
    <alternativeName>
        <fullName evidence="8">4'-phosphopantetheinyl transferase AcpS</fullName>
    </alternativeName>
</protein>
<dbReference type="GO" id="GO:0000287">
    <property type="term" value="F:magnesium ion binding"/>
    <property type="evidence" value="ECO:0007669"/>
    <property type="project" value="UniProtKB-UniRule"/>
</dbReference>
<comment type="catalytic activity">
    <reaction evidence="8">
        <text>apo-[ACP] + CoA = holo-[ACP] + adenosine 3',5'-bisphosphate + H(+)</text>
        <dbReference type="Rhea" id="RHEA:12068"/>
        <dbReference type="Rhea" id="RHEA-COMP:9685"/>
        <dbReference type="Rhea" id="RHEA-COMP:9690"/>
        <dbReference type="ChEBI" id="CHEBI:15378"/>
        <dbReference type="ChEBI" id="CHEBI:29999"/>
        <dbReference type="ChEBI" id="CHEBI:57287"/>
        <dbReference type="ChEBI" id="CHEBI:58343"/>
        <dbReference type="ChEBI" id="CHEBI:64479"/>
        <dbReference type="EC" id="2.7.8.7"/>
    </reaction>
</comment>